<dbReference type="EMBL" id="JAATOP010000005">
    <property type="protein sequence ID" value="NIY72717.1"/>
    <property type="molecule type" value="Genomic_DNA"/>
</dbReference>
<dbReference type="Pfam" id="PF03781">
    <property type="entry name" value="FGE-sulfatase"/>
    <property type="match status" value="1"/>
</dbReference>
<dbReference type="InterPro" id="IPR051043">
    <property type="entry name" value="Sulfatase_Mod_Factor_Kinase"/>
</dbReference>
<organism evidence="3 4">
    <name type="scientific">Marivivens donghaensis</name>
    <dbReference type="NCBI Taxonomy" id="1699413"/>
    <lineage>
        <taxon>Bacteria</taxon>
        <taxon>Pseudomonadati</taxon>
        <taxon>Pseudomonadota</taxon>
        <taxon>Alphaproteobacteria</taxon>
        <taxon>Rhodobacterales</taxon>
        <taxon>Paracoccaceae</taxon>
        <taxon>Marivivens group</taxon>
        <taxon>Marivivens</taxon>
    </lineage>
</organism>
<keyword evidence="4" id="KW-1185">Reference proteome</keyword>
<dbReference type="SUPFAM" id="SSF56436">
    <property type="entry name" value="C-type lectin-like"/>
    <property type="match status" value="1"/>
</dbReference>
<name>A0ABX0W1B5_9RHOB</name>
<proteinExistence type="predicted"/>
<evidence type="ECO:0000259" key="2">
    <source>
        <dbReference type="Pfam" id="PF03781"/>
    </source>
</evidence>
<comment type="caution">
    <text evidence="3">The sequence shown here is derived from an EMBL/GenBank/DDBJ whole genome shotgun (WGS) entry which is preliminary data.</text>
</comment>
<sequence length="323" mass="35974">MTSEAKACCGAKRASVIDPADPYTAAALAVPKASAETQTKLREPLRKIPGGIFEMGARKSTYPDDLDAPRRKVNVDAFLMSPTSVTNAEYAVFAQQTGYRTVAEVEGWSFVFHLLLAEPDKFQNHPVGLEWWRRVDGAYWAAPEGPGTSWHDRADHPATHLAWYDALAYATWAGMRLPTEAEWERAARGGLKNMKFPWGNQLVPSSGYAMNTWQGDFPHTNTAEDGYIGTCPVTEYQPNGYGMYNMTGNVWEWVQDYYGPRAAPAKFPERNPKGPSEGHPRIQRGGSFLCHVSYCDRYHVHSRTRNDPDSSTSNCGFRVAADL</sequence>
<protein>
    <submittedName>
        <fullName evidence="3">Formylglycine-generating enzyme family protein</fullName>
    </submittedName>
</protein>
<dbReference type="InterPro" id="IPR016187">
    <property type="entry name" value="CTDL_fold"/>
</dbReference>
<dbReference type="InterPro" id="IPR005532">
    <property type="entry name" value="SUMF_dom"/>
</dbReference>
<dbReference type="Proteomes" id="UP000709466">
    <property type="component" value="Unassembled WGS sequence"/>
</dbReference>
<dbReference type="PANTHER" id="PTHR23150:SF19">
    <property type="entry name" value="FORMYLGLYCINE-GENERATING ENZYME"/>
    <property type="match status" value="1"/>
</dbReference>
<dbReference type="InterPro" id="IPR042095">
    <property type="entry name" value="SUMF_sf"/>
</dbReference>
<evidence type="ECO:0000256" key="1">
    <source>
        <dbReference type="SAM" id="MobiDB-lite"/>
    </source>
</evidence>
<dbReference type="RefSeq" id="WP_167638088.1">
    <property type="nucleotide sequence ID" value="NZ_JAATOP010000005.1"/>
</dbReference>
<dbReference type="PANTHER" id="PTHR23150">
    <property type="entry name" value="SULFATASE MODIFYING FACTOR 1, 2"/>
    <property type="match status" value="1"/>
</dbReference>
<gene>
    <name evidence="3" type="ORF">HCZ30_09745</name>
</gene>
<accession>A0ABX0W1B5</accession>
<feature type="compositionally biased region" description="Basic and acidic residues" evidence="1">
    <location>
        <begin position="267"/>
        <end position="280"/>
    </location>
</feature>
<feature type="domain" description="Sulfatase-modifying factor enzyme-like" evidence="2">
    <location>
        <begin position="48"/>
        <end position="320"/>
    </location>
</feature>
<evidence type="ECO:0000313" key="4">
    <source>
        <dbReference type="Proteomes" id="UP000709466"/>
    </source>
</evidence>
<evidence type="ECO:0000313" key="3">
    <source>
        <dbReference type="EMBL" id="NIY72717.1"/>
    </source>
</evidence>
<reference evidence="3 4" key="1">
    <citation type="submission" date="2020-03" db="EMBL/GenBank/DDBJ databases">
        <title>Bacterial isolates of synthetic phycosphere.</title>
        <authorList>
            <person name="Fu H."/>
            <person name="Moran M.A."/>
        </authorList>
    </citation>
    <scope>NUCLEOTIDE SEQUENCE [LARGE SCALE GENOMIC DNA]</scope>
    <source>
        <strain evidence="3 4">HF1</strain>
    </source>
</reference>
<dbReference type="Gene3D" id="3.90.1580.10">
    <property type="entry name" value="paralog of FGE (formylglycine-generating enzyme)"/>
    <property type="match status" value="1"/>
</dbReference>
<feature type="region of interest" description="Disordered" evidence="1">
    <location>
        <begin position="264"/>
        <end position="284"/>
    </location>
</feature>